<feature type="region of interest" description="Disordered" evidence="1">
    <location>
        <begin position="1"/>
        <end position="61"/>
    </location>
</feature>
<sequence>MPMLLLTDSDPNPAHLDYNHEKRNGHENEDHGSHEDEDVDSEQDDHESVDQTGEDEDCHER</sequence>
<feature type="compositionally biased region" description="Basic and acidic residues" evidence="1">
    <location>
        <begin position="17"/>
        <end position="34"/>
    </location>
</feature>
<evidence type="ECO:0000256" key="1">
    <source>
        <dbReference type="SAM" id="MobiDB-lite"/>
    </source>
</evidence>
<gene>
    <name evidence="2" type="ORF">P171DRAFT_480592</name>
</gene>
<protein>
    <submittedName>
        <fullName evidence="2">Uncharacterized protein</fullName>
    </submittedName>
</protein>
<proteinExistence type="predicted"/>
<dbReference type="EMBL" id="MU001494">
    <property type="protein sequence ID" value="KAF2449513.1"/>
    <property type="molecule type" value="Genomic_DNA"/>
</dbReference>
<name>A0A9P4UHF3_9PLEO</name>
<dbReference type="AlphaFoldDB" id="A0A9P4UHF3"/>
<organism evidence="2 3">
    <name type="scientific">Karstenula rhodostoma CBS 690.94</name>
    <dbReference type="NCBI Taxonomy" id="1392251"/>
    <lineage>
        <taxon>Eukaryota</taxon>
        <taxon>Fungi</taxon>
        <taxon>Dikarya</taxon>
        <taxon>Ascomycota</taxon>
        <taxon>Pezizomycotina</taxon>
        <taxon>Dothideomycetes</taxon>
        <taxon>Pleosporomycetidae</taxon>
        <taxon>Pleosporales</taxon>
        <taxon>Massarineae</taxon>
        <taxon>Didymosphaeriaceae</taxon>
        <taxon>Karstenula</taxon>
    </lineage>
</organism>
<feature type="compositionally biased region" description="Acidic residues" evidence="1">
    <location>
        <begin position="35"/>
        <end position="61"/>
    </location>
</feature>
<evidence type="ECO:0000313" key="2">
    <source>
        <dbReference type="EMBL" id="KAF2449513.1"/>
    </source>
</evidence>
<comment type="caution">
    <text evidence="2">The sequence shown here is derived from an EMBL/GenBank/DDBJ whole genome shotgun (WGS) entry which is preliminary data.</text>
</comment>
<keyword evidence="3" id="KW-1185">Reference proteome</keyword>
<dbReference type="Proteomes" id="UP000799764">
    <property type="component" value="Unassembled WGS sequence"/>
</dbReference>
<accession>A0A9P4UHF3</accession>
<reference evidence="2" key="1">
    <citation type="journal article" date="2020" name="Stud. Mycol.">
        <title>101 Dothideomycetes genomes: a test case for predicting lifestyles and emergence of pathogens.</title>
        <authorList>
            <person name="Haridas S."/>
            <person name="Albert R."/>
            <person name="Binder M."/>
            <person name="Bloem J."/>
            <person name="Labutti K."/>
            <person name="Salamov A."/>
            <person name="Andreopoulos B."/>
            <person name="Baker S."/>
            <person name="Barry K."/>
            <person name="Bills G."/>
            <person name="Bluhm B."/>
            <person name="Cannon C."/>
            <person name="Castanera R."/>
            <person name="Culley D."/>
            <person name="Daum C."/>
            <person name="Ezra D."/>
            <person name="Gonzalez J."/>
            <person name="Henrissat B."/>
            <person name="Kuo A."/>
            <person name="Liang C."/>
            <person name="Lipzen A."/>
            <person name="Lutzoni F."/>
            <person name="Magnuson J."/>
            <person name="Mondo S."/>
            <person name="Nolan M."/>
            <person name="Ohm R."/>
            <person name="Pangilinan J."/>
            <person name="Park H.-J."/>
            <person name="Ramirez L."/>
            <person name="Alfaro M."/>
            <person name="Sun H."/>
            <person name="Tritt A."/>
            <person name="Yoshinaga Y."/>
            <person name="Zwiers L.-H."/>
            <person name="Turgeon B."/>
            <person name="Goodwin S."/>
            <person name="Spatafora J."/>
            <person name="Crous P."/>
            <person name="Grigoriev I."/>
        </authorList>
    </citation>
    <scope>NUCLEOTIDE SEQUENCE</scope>
    <source>
        <strain evidence="2">CBS 690.94</strain>
    </source>
</reference>
<evidence type="ECO:0000313" key="3">
    <source>
        <dbReference type="Proteomes" id="UP000799764"/>
    </source>
</evidence>